<keyword evidence="2" id="KW-1185">Reference proteome</keyword>
<name>A0AAW0M562_QUESU</name>
<protein>
    <submittedName>
        <fullName evidence="1">Uncharacterized protein</fullName>
    </submittedName>
</protein>
<dbReference type="Proteomes" id="UP000237347">
    <property type="component" value="Unassembled WGS sequence"/>
</dbReference>
<comment type="caution">
    <text evidence="1">The sequence shown here is derived from an EMBL/GenBank/DDBJ whole genome shotgun (WGS) entry which is preliminary data.</text>
</comment>
<reference evidence="1 2" key="1">
    <citation type="journal article" date="2018" name="Sci. Data">
        <title>The draft genome sequence of cork oak.</title>
        <authorList>
            <person name="Ramos A.M."/>
            <person name="Usie A."/>
            <person name="Barbosa P."/>
            <person name="Barros P.M."/>
            <person name="Capote T."/>
            <person name="Chaves I."/>
            <person name="Simoes F."/>
            <person name="Abreu I."/>
            <person name="Carrasquinho I."/>
            <person name="Faro C."/>
            <person name="Guimaraes J.B."/>
            <person name="Mendonca D."/>
            <person name="Nobrega F."/>
            <person name="Rodrigues L."/>
            <person name="Saibo N.J.M."/>
            <person name="Varela M.C."/>
            <person name="Egas C."/>
            <person name="Matos J."/>
            <person name="Miguel C.M."/>
            <person name="Oliveira M.M."/>
            <person name="Ricardo C.P."/>
            <person name="Goncalves S."/>
        </authorList>
    </citation>
    <scope>NUCLEOTIDE SEQUENCE [LARGE SCALE GENOMIC DNA]</scope>
    <source>
        <strain evidence="2">cv. HL8</strain>
    </source>
</reference>
<dbReference type="EMBL" id="PKMF04000018">
    <property type="protein sequence ID" value="KAK7858586.1"/>
    <property type="molecule type" value="Genomic_DNA"/>
</dbReference>
<organism evidence="1 2">
    <name type="scientific">Quercus suber</name>
    <name type="common">Cork oak</name>
    <dbReference type="NCBI Taxonomy" id="58331"/>
    <lineage>
        <taxon>Eukaryota</taxon>
        <taxon>Viridiplantae</taxon>
        <taxon>Streptophyta</taxon>
        <taxon>Embryophyta</taxon>
        <taxon>Tracheophyta</taxon>
        <taxon>Spermatophyta</taxon>
        <taxon>Magnoliopsida</taxon>
        <taxon>eudicotyledons</taxon>
        <taxon>Gunneridae</taxon>
        <taxon>Pentapetalae</taxon>
        <taxon>rosids</taxon>
        <taxon>fabids</taxon>
        <taxon>Fagales</taxon>
        <taxon>Fagaceae</taxon>
        <taxon>Quercus</taxon>
    </lineage>
</organism>
<gene>
    <name evidence="1" type="ORF">CFP56_011438</name>
</gene>
<dbReference type="Gramene" id="rna-CFP56_60939">
    <property type="protein sequence ID" value="cds-POE83140.1"/>
    <property type="gene ID" value="gene-CFP56_60939"/>
</dbReference>
<evidence type="ECO:0000313" key="1">
    <source>
        <dbReference type="EMBL" id="KAK7858586.1"/>
    </source>
</evidence>
<proteinExistence type="predicted"/>
<sequence>MGRVELLHCFTSDHRPLLPTLDPNGESKKWKCKPFRFEAMWTADSGCRNTVARAWATHVDGTPMHIAAMKLKSYKKKLKKWSRPHFSNVKKQ</sequence>
<dbReference type="AlphaFoldDB" id="A0AAW0M562"/>
<accession>A0AAW0M562</accession>
<evidence type="ECO:0000313" key="2">
    <source>
        <dbReference type="Proteomes" id="UP000237347"/>
    </source>
</evidence>